<evidence type="ECO:0000256" key="5">
    <source>
        <dbReference type="ARBA" id="ARBA00022519"/>
    </source>
</evidence>
<dbReference type="PANTHER" id="PTHR32234">
    <property type="entry name" value="THIOL:DISULFIDE INTERCHANGE PROTEIN DSBD"/>
    <property type="match status" value="1"/>
</dbReference>
<dbReference type="RefSeq" id="WP_052713237.1">
    <property type="nucleotide sequence ID" value="NZ_JXYA01000041.1"/>
</dbReference>
<dbReference type="SUPFAM" id="SSF74863">
    <property type="entry name" value="Thiol:disulfide interchange protein DsbD, N-terminal domain (DsbD-alpha)"/>
    <property type="match status" value="1"/>
</dbReference>
<evidence type="ECO:0000256" key="10">
    <source>
        <dbReference type="ARBA" id="ARBA00022989"/>
    </source>
</evidence>
<keyword evidence="4 18" id="KW-1003">Cell membrane</keyword>
<name>A0A0F4QHK9_9GAMM</name>
<accession>A0A0F4QHK9</accession>
<feature type="transmembrane region" description="Helical" evidence="18">
    <location>
        <begin position="416"/>
        <end position="437"/>
    </location>
</feature>
<dbReference type="EC" id="1.8.1.8" evidence="18"/>
<keyword evidence="3 18" id="KW-0813">Transport</keyword>
<feature type="transmembrane region" description="Helical" evidence="18">
    <location>
        <begin position="389"/>
        <end position="410"/>
    </location>
</feature>
<keyword evidence="14 18" id="KW-1015">Disulfide bond</keyword>
<dbReference type="NCBIfam" id="NF001419">
    <property type="entry name" value="PRK00293.1"/>
    <property type="match status" value="1"/>
</dbReference>
<evidence type="ECO:0000256" key="2">
    <source>
        <dbReference type="ARBA" id="ARBA00007241"/>
    </source>
</evidence>
<evidence type="ECO:0000256" key="14">
    <source>
        <dbReference type="ARBA" id="ARBA00023157"/>
    </source>
</evidence>
<dbReference type="GO" id="GO:0005886">
    <property type="term" value="C:plasma membrane"/>
    <property type="evidence" value="ECO:0007669"/>
    <property type="project" value="UniProtKB-SubCell"/>
</dbReference>
<dbReference type="InterPro" id="IPR003834">
    <property type="entry name" value="Cyt_c_assmbl_TM_dom"/>
</dbReference>
<dbReference type="HAMAP" id="MF_00399">
    <property type="entry name" value="DbsD"/>
    <property type="match status" value="1"/>
</dbReference>
<keyword evidence="12 18" id="KW-0520">NAD</keyword>
<comment type="catalytic activity">
    <reaction evidence="17 18">
        <text>[protein]-dithiol + NADP(+) = [protein]-disulfide + NADPH + H(+)</text>
        <dbReference type="Rhea" id="RHEA:18753"/>
        <dbReference type="Rhea" id="RHEA-COMP:10593"/>
        <dbReference type="Rhea" id="RHEA-COMP:10594"/>
        <dbReference type="ChEBI" id="CHEBI:15378"/>
        <dbReference type="ChEBI" id="CHEBI:29950"/>
        <dbReference type="ChEBI" id="CHEBI:50058"/>
        <dbReference type="ChEBI" id="CHEBI:57783"/>
        <dbReference type="ChEBI" id="CHEBI:58349"/>
        <dbReference type="EC" id="1.8.1.8"/>
    </reaction>
</comment>
<dbReference type="InterPro" id="IPR013766">
    <property type="entry name" value="Thioredoxin_domain"/>
</dbReference>
<dbReference type="PANTHER" id="PTHR32234:SF0">
    <property type="entry name" value="THIOL:DISULFIDE INTERCHANGE PROTEIN DSBD"/>
    <property type="match status" value="1"/>
</dbReference>
<feature type="region of interest" description="Disordered" evidence="19">
    <location>
        <begin position="164"/>
        <end position="183"/>
    </location>
</feature>
<feature type="transmembrane region" description="Helical" evidence="18">
    <location>
        <begin position="449"/>
        <end position="469"/>
    </location>
</feature>
<dbReference type="PROSITE" id="PS00194">
    <property type="entry name" value="THIOREDOXIN_1"/>
    <property type="match status" value="1"/>
</dbReference>
<evidence type="ECO:0000256" key="9">
    <source>
        <dbReference type="ARBA" id="ARBA00022982"/>
    </source>
</evidence>
<dbReference type="InterPro" id="IPR035671">
    <property type="entry name" value="DsbD_gamma"/>
</dbReference>
<dbReference type="SUPFAM" id="SSF52833">
    <property type="entry name" value="Thioredoxin-like"/>
    <property type="match status" value="1"/>
</dbReference>
<dbReference type="Proteomes" id="UP000033452">
    <property type="component" value="Unassembled WGS sequence"/>
</dbReference>
<dbReference type="GO" id="GO:0009055">
    <property type="term" value="F:electron transfer activity"/>
    <property type="evidence" value="ECO:0007669"/>
    <property type="project" value="UniProtKB-UniRule"/>
</dbReference>
<dbReference type="PROSITE" id="PS51352">
    <property type="entry name" value="THIOREDOXIN_2"/>
    <property type="match status" value="1"/>
</dbReference>
<feature type="domain" description="Thioredoxin" evidence="20">
    <location>
        <begin position="466"/>
        <end position="606"/>
    </location>
</feature>
<dbReference type="InterPro" id="IPR036249">
    <property type="entry name" value="Thioredoxin-like_sf"/>
</dbReference>
<feature type="transmembrane region" description="Helical" evidence="18">
    <location>
        <begin position="317"/>
        <end position="335"/>
    </location>
</feature>
<evidence type="ECO:0000256" key="11">
    <source>
        <dbReference type="ARBA" id="ARBA00023002"/>
    </source>
</evidence>
<evidence type="ECO:0000256" key="18">
    <source>
        <dbReference type="HAMAP-Rule" id="MF_00399"/>
    </source>
</evidence>
<dbReference type="InterPro" id="IPR028250">
    <property type="entry name" value="DsbDN"/>
</dbReference>
<comment type="caution">
    <text evidence="18">Lacks conserved residue(s) required for the propagation of feature annotation.</text>
</comment>
<comment type="function">
    <text evidence="18">Required to facilitate the formation of correct disulfide bonds in some periplasmic proteins and for the assembly of the periplasmic c-type cytochromes. Acts by transferring electrons from cytoplasmic thioredoxin to the periplasm. This transfer involves a cascade of disulfide bond formation and reduction steps.</text>
</comment>
<comment type="caution">
    <text evidence="21">The sequence shown here is derived from an EMBL/GenBank/DDBJ whole genome shotgun (WGS) entry which is preliminary data.</text>
</comment>
<dbReference type="InterPro" id="IPR036929">
    <property type="entry name" value="DsbDN_sf"/>
</dbReference>
<feature type="signal peptide" evidence="18">
    <location>
        <begin position="1"/>
        <end position="29"/>
    </location>
</feature>
<keyword evidence="7 18" id="KW-0732">Signal</keyword>
<keyword evidence="13 18" id="KW-0472">Membrane</keyword>
<evidence type="ECO:0000256" key="13">
    <source>
        <dbReference type="ARBA" id="ARBA00023136"/>
    </source>
</evidence>
<dbReference type="InterPro" id="IPR017937">
    <property type="entry name" value="Thioredoxin_CS"/>
</dbReference>
<dbReference type="CDD" id="cd02953">
    <property type="entry name" value="DsbDgamma"/>
    <property type="match status" value="1"/>
</dbReference>
<dbReference type="Gene3D" id="3.40.30.10">
    <property type="entry name" value="Glutaredoxin"/>
    <property type="match status" value="1"/>
</dbReference>
<dbReference type="Pfam" id="PF02683">
    <property type="entry name" value="DsbD_TM"/>
    <property type="match status" value="1"/>
</dbReference>
<dbReference type="OrthoDB" id="9811036at2"/>
<feature type="disulfide bond" description="Redox-active" evidence="18">
    <location>
        <begin position="521"/>
        <end position="524"/>
    </location>
</feature>
<dbReference type="PATRIC" id="fig|43658.5.peg.3496"/>
<dbReference type="Pfam" id="PF13098">
    <property type="entry name" value="Thioredoxin_2"/>
    <property type="match status" value="1"/>
</dbReference>
<dbReference type="InterPro" id="IPR012336">
    <property type="entry name" value="Thioredoxin-like_fold"/>
</dbReference>
<feature type="transmembrane region" description="Helical" evidence="18">
    <location>
        <begin position="355"/>
        <end position="377"/>
    </location>
</feature>
<evidence type="ECO:0000256" key="3">
    <source>
        <dbReference type="ARBA" id="ARBA00022448"/>
    </source>
</evidence>
<feature type="disulfide bond" description="Redox-active" evidence="18">
    <location>
        <begin position="139"/>
        <end position="145"/>
    </location>
</feature>
<evidence type="ECO:0000256" key="12">
    <source>
        <dbReference type="ARBA" id="ARBA00023027"/>
    </source>
</evidence>
<feature type="transmembrane region" description="Helical" evidence="18">
    <location>
        <begin position="276"/>
        <end position="296"/>
    </location>
</feature>
<feature type="compositionally biased region" description="Polar residues" evidence="19">
    <location>
        <begin position="172"/>
        <end position="183"/>
    </location>
</feature>
<keyword evidence="22" id="KW-1185">Reference proteome</keyword>
<evidence type="ECO:0000256" key="15">
    <source>
        <dbReference type="ARBA" id="ARBA00023284"/>
    </source>
</evidence>
<comment type="subcellular location">
    <subcellularLocation>
        <location evidence="1 18">Cell inner membrane</location>
        <topology evidence="1 18">Multi-pass membrane protein</topology>
    </subcellularLocation>
</comment>
<evidence type="ECO:0000313" key="21">
    <source>
        <dbReference type="EMBL" id="KJZ07091.1"/>
    </source>
</evidence>
<sequence precursor="true">MRMLTRFLPSGILAVLTALLMLLSTSSQAAGNATVLDSLLAPKQQTFLPVEEAFKFDFDQQGKVLFTGWDIAPGYYLYKKKLEIIAKGADISVPEYAQGEMIEDEFFGKTEVYFDQFAVISRLSNITDGAVVKIRYQGCAEAGLCYPPEVITVPLTVLVSGGDADATPPAEATSQPEAASANSDDLSFTERLAQQSLLTNLAVFFAVGVGLAFTPCVFPMFPILSSLIAGQQHLSTKKAFSLSFVYVQGMAVTYAALGLVVAYFGGQVQGYLQHPAVLISFSLLFVLLAFTMFGWYEIKLPSGMMNKLTEISNQQSGGNYVGVFSMGVLSGLIASPCTTAPLSAALLYVAQSGDFMVGGLTLYALSLGMGLPLLLLGTSGGKLLPKAGGWMEQVKTLFGFVMLFVPLILLERILDFNIILGLASVLAVATALYLHHWQSGQAQGKGKTLLWAMATSLFVVGLLTARSVVFPAPETAQASVAQNDTKQGFRLLDDLAALNVAVEQANSNGKIAMVDLYAEWCVACKEFEKYTFPTEQVQAQFAYFDTLKLDLTESNDTTIEIMEAFTVFGLPSILFFDTQGNEIPELRITGFQDADEFAAHLEKVRQYVL</sequence>
<evidence type="ECO:0000256" key="17">
    <source>
        <dbReference type="ARBA" id="ARBA00047804"/>
    </source>
</evidence>
<protein>
    <recommendedName>
        <fullName evidence="18">Thiol:disulfide interchange protein DsbD</fullName>
        <ecNumber evidence="18">1.8.1.8</ecNumber>
    </recommendedName>
    <alternativeName>
        <fullName evidence="18">Protein-disulfide reductase</fullName>
        <shortName evidence="18">Disulfide reductase</shortName>
    </alternativeName>
</protein>
<feature type="chain" id="PRO_5008987451" description="Thiol:disulfide interchange protein DsbD" evidence="18">
    <location>
        <begin position="30"/>
        <end position="609"/>
    </location>
</feature>
<evidence type="ECO:0000256" key="1">
    <source>
        <dbReference type="ARBA" id="ARBA00004429"/>
    </source>
</evidence>
<keyword evidence="10 18" id="KW-1133">Transmembrane helix</keyword>
<evidence type="ECO:0000256" key="4">
    <source>
        <dbReference type="ARBA" id="ARBA00022475"/>
    </source>
</evidence>
<dbReference type="GO" id="GO:0047134">
    <property type="term" value="F:protein-disulfide reductase [NAD(P)H] activity"/>
    <property type="evidence" value="ECO:0007669"/>
    <property type="project" value="UniProtKB-UniRule"/>
</dbReference>
<dbReference type="InterPro" id="IPR022910">
    <property type="entry name" value="Thiol_diS_interchange_DbsD"/>
</dbReference>
<dbReference type="GO" id="GO:0017004">
    <property type="term" value="P:cytochrome complex assembly"/>
    <property type="evidence" value="ECO:0007669"/>
    <property type="project" value="UniProtKB-UniRule"/>
</dbReference>
<keyword evidence="15 18" id="KW-0676">Redox-active center</keyword>
<evidence type="ECO:0000256" key="7">
    <source>
        <dbReference type="ARBA" id="ARBA00022729"/>
    </source>
</evidence>
<comment type="catalytic activity">
    <reaction evidence="16 18">
        <text>[protein]-dithiol + NAD(+) = [protein]-disulfide + NADH + H(+)</text>
        <dbReference type="Rhea" id="RHEA:18749"/>
        <dbReference type="Rhea" id="RHEA-COMP:10593"/>
        <dbReference type="Rhea" id="RHEA-COMP:10594"/>
        <dbReference type="ChEBI" id="CHEBI:15378"/>
        <dbReference type="ChEBI" id="CHEBI:29950"/>
        <dbReference type="ChEBI" id="CHEBI:50058"/>
        <dbReference type="ChEBI" id="CHEBI:57540"/>
        <dbReference type="ChEBI" id="CHEBI:57945"/>
        <dbReference type="EC" id="1.8.1.8"/>
    </reaction>
</comment>
<feature type="transmembrane region" description="Helical" evidence="18">
    <location>
        <begin position="240"/>
        <end position="264"/>
    </location>
</feature>
<keyword evidence="8 18" id="KW-0201">Cytochrome c-type biogenesis</keyword>
<comment type="similarity">
    <text evidence="2 18">Belongs to the thioredoxin family. DsbD subfamily.</text>
</comment>
<evidence type="ECO:0000256" key="8">
    <source>
        <dbReference type="ARBA" id="ARBA00022748"/>
    </source>
</evidence>
<keyword evidence="6 18" id="KW-0812">Transmembrane</keyword>
<keyword evidence="9 18" id="KW-0249">Electron transport</keyword>
<proteinExistence type="inferred from homology"/>
<organism evidence="21 22">
    <name type="scientific">Pseudoalteromonas rubra</name>
    <dbReference type="NCBI Taxonomy" id="43658"/>
    <lineage>
        <taxon>Bacteria</taxon>
        <taxon>Pseudomonadati</taxon>
        <taxon>Pseudomonadota</taxon>
        <taxon>Gammaproteobacteria</taxon>
        <taxon>Alteromonadales</taxon>
        <taxon>Pseudoalteromonadaceae</taxon>
        <taxon>Pseudoalteromonas</taxon>
    </lineage>
</organism>
<gene>
    <name evidence="18" type="primary">dsbD</name>
    <name evidence="21" type="ORF">TW77_16540</name>
</gene>
<dbReference type="EMBL" id="JXYA01000041">
    <property type="protein sequence ID" value="KJZ07091.1"/>
    <property type="molecule type" value="Genomic_DNA"/>
</dbReference>
<keyword evidence="5 18" id="KW-0997">Cell inner membrane</keyword>
<evidence type="ECO:0000313" key="22">
    <source>
        <dbReference type="Proteomes" id="UP000033452"/>
    </source>
</evidence>
<evidence type="ECO:0000259" key="20">
    <source>
        <dbReference type="PROSITE" id="PS51352"/>
    </source>
</evidence>
<evidence type="ECO:0000256" key="6">
    <source>
        <dbReference type="ARBA" id="ARBA00022692"/>
    </source>
</evidence>
<dbReference type="Gene3D" id="2.60.40.1250">
    <property type="entry name" value="Thiol:disulfide interchange protein DsbD, N-terminal domain"/>
    <property type="match status" value="1"/>
</dbReference>
<evidence type="ECO:0000256" key="16">
    <source>
        <dbReference type="ARBA" id="ARBA00047388"/>
    </source>
</evidence>
<evidence type="ECO:0000256" key="19">
    <source>
        <dbReference type="SAM" id="MobiDB-lite"/>
    </source>
</evidence>
<dbReference type="Pfam" id="PF11412">
    <property type="entry name" value="DsbD_N"/>
    <property type="match status" value="1"/>
</dbReference>
<dbReference type="AlphaFoldDB" id="A0A0F4QHK9"/>
<reference evidence="21 22" key="1">
    <citation type="journal article" date="2015" name="BMC Genomics">
        <title>Genome mining reveals unlocked bioactive potential of marine Gram-negative bacteria.</title>
        <authorList>
            <person name="Machado H."/>
            <person name="Sonnenschein E.C."/>
            <person name="Melchiorsen J."/>
            <person name="Gram L."/>
        </authorList>
    </citation>
    <scope>NUCLEOTIDE SEQUENCE [LARGE SCALE GENOMIC DNA]</scope>
    <source>
        <strain evidence="21 22">S2471</strain>
    </source>
</reference>
<feature type="transmembrane region" description="Helical" evidence="18">
    <location>
        <begin position="201"/>
        <end position="228"/>
    </location>
</feature>
<keyword evidence="11 18" id="KW-0560">Oxidoreductase</keyword>
<dbReference type="GO" id="GO:0045454">
    <property type="term" value="P:cell redox homeostasis"/>
    <property type="evidence" value="ECO:0007669"/>
    <property type="project" value="TreeGrafter"/>
</dbReference>